<dbReference type="CDD" id="cd16913">
    <property type="entry name" value="YkuD_like"/>
    <property type="match status" value="1"/>
</dbReference>
<dbReference type="PANTHER" id="PTHR30582">
    <property type="entry name" value="L,D-TRANSPEPTIDASE"/>
    <property type="match status" value="1"/>
</dbReference>
<evidence type="ECO:0000313" key="4">
    <source>
        <dbReference type="EMBL" id="MBW0134885.1"/>
    </source>
</evidence>
<protein>
    <submittedName>
        <fullName evidence="4">L,D-transpeptidase</fullName>
    </submittedName>
</protein>
<keyword evidence="1" id="KW-0961">Cell wall biogenesis/degradation</keyword>
<dbReference type="Proteomes" id="UP000694287">
    <property type="component" value="Unassembled WGS sequence"/>
</dbReference>
<dbReference type="InterPro" id="IPR050979">
    <property type="entry name" value="LD-transpeptidase"/>
</dbReference>
<dbReference type="PROSITE" id="PS52029">
    <property type="entry name" value="LD_TPASE"/>
    <property type="match status" value="1"/>
</dbReference>
<proteinExistence type="predicted"/>
<evidence type="ECO:0000256" key="1">
    <source>
        <dbReference type="PROSITE-ProRule" id="PRU01373"/>
    </source>
</evidence>
<accession>A0ABS6URM3</accession>
<reference evidence="4 5" key="1">
    <citation type="submission" date="2020-11" db="EMBL/GenBank/DDBJ databases">
        <title>Pseudonocardia abyssalis sp. nov. and Pseudonocardia oceani sp. nov., description and phylogenomic analysis of two novel actinomycetes isolated from the deep Southern Ocean.</title>
        <authorList>
            <person name="Parra J."/>
        </authorList>
    </citation>
    <scope>NUCLEOTIDE SEQUENCE [LARGE SCALE GENOMIC DNA]</scope>
    <source>
        <strain evidence="4 5">KRD-168</strain>
    </source>
</reference>
<organism evidence="4 5">
    <name type="scientific">Pseudonocardia abyssalis</name>
    <dbReference type="NCBI Taxonomy" id="2792008"/>
    <lineage>
        <taxon>Bacteria</taxon>
        <taxon>Bacillati</taxon>
        <taxon>Actinomycetota</taxon>
        <taxon>Actinomycetes</taxon>
        <taxon>Pseudonocardiales</taxon>
        <taxon>Pseudonocardiaceae</taxon>
        <taxon>Pseudonocardia</taxon>
    </lineage>
</organism>
<dbReference type="PANTHER" id="PTHR30582:SF33">
    <property type="entry name" value="EXPORTED PROTEIN"/>
    <property type="match status" value="1"/>
</dbReference>
<feature type="domain" description="L,D-TPase catalytic" evidence="3">
    <location>
        <begin position="43"/>
        <end position="150"/>
    </location>
</feature>
<keyword evidence="2" id="KW-0732">Signal</keyword>
<keyword evidence="1" id="KW-0133">Cell shape</keyword>
<evidence type="ECO:0000259" key="3">
    <source>
        <dbReference type="PROSITE" id="PS52029"/>
    </source>
</evidence>
<dbReference type="EMBL" id="JADQDK010000001">
    <property type="protein sequence ID" value="MBW0134885.1"/>
    <property type="molecule type" value="Genomic_DNA"/>
</dbReference>
<keyword evidence="1" id="KW-0573">Peptidoglycan synthesis</keyword>
<sequence>MRHYSTVAAIALTAISLATFTAVGAADETGAAVVPGTPCTATAEACVDLGRQQAWLLTGGRVVRGPVPISSGGPGRETPTGTFGVEWKHIDHVSGEFGTPMPYSVFFAPGGIAFHEGPIDHPSAGCIRLPAADAPAFFDTLQVGDEVQVR</sequence>
<comment type="caution">
    <text evidence="4">The sequence shown here is derived from an EMBL/GenBank/DDBJ whole genome shotgun (WGS) entry which is preliminary data.</text>
</comment>
<name>A0ABS6URM3_9PSEU</name>
<feature type="active site" description="Nucleophile" evidence="1">
    <location>
        <position position="126"/>
    </location>
</feature>
<feature type="active site" description="Proton donor/acceptor" evidence="1">
    <location>
        <position position="115"/>
    </location>
</feature>
<evidence type="ECO:0000313" key="5">
    <source>
        <dbReference type="Proteomes" id="UP000694287"/>
    </source>
</evidence>
<keyword evidence="5" id="KW-1185">Reference proteome</keyword>
<dbReference type="RefSeq" id="WP_218601311.1">
    <property type="nucleotide sequence ID" value="NZ_JADQDJ010000017.1"/>
</dbReference>
<feature type="signal peptide" evidence="2">
    <location>
        <begin position="1"/>
        <end position="25"/>
    </location>
</feature>
<feature type="chain" id="PRO_5046898488" evidence="2">
    <location>
        <begin position="26"/>
        <end position="150"/>
    </location>
</feature>
<dbReference type="Pfam" id="PF03734">
    <property type="entry name" value="YkuD"/>
    <property type="match status" value="1"/>
</dbReference>
<comment type="pathway">
    <text evidence="1">Cell wall biogenesis; peptidoglycan biosynthesis.</text>
</comment>
<dbReference type="InterPro" id="IPR005490">
    <property type="entry name" value="LD_TPept_cat_dom"/>
</dbReference>
<gene>
    <name evidence="4" type="ORF">I4I81_11520</name>
</gene>
<evidence type="ECO:0000256" key="2">
    <source>
        <dbReference type="SAM" id="SignalP"/>
    </source>
</evidence>